<sequence>MDFQRGSKSKLSTAALQFSSDFHIDDRFWSGANEFVLCGMIVNVHLSSHQWPRPNPSRRRYFLSSEWRAELCNKSDKFTLQGLYLDGRKDDTLVVELAHSKRFRRVKKEEHYSLYIIQEPGSVYIGHVTPTSGSSEDIVTSIISYLSGRGISLEKLVVIGYDGTAVNTGWKNGLIRRIEIHLGKPLQWVVCLLHHFNELPFRHLFQYLEDKSTVNL</sequence>
<proteinExistence type="predicted"/>
<evidence type="ECO:0000313" key="1">
    <source>
        <dbReference type="EMBL" id="GBL75056.1"/>
    </source>
</evidence>
<dbReference type="EMBL" id="BGPR01000006">
    <property type="protein sequence ID" value="GBL75056.1"/>
    <property type="molecule type" value="Genomic_DNA"/>
</dbReference>
<comment type="caution">
    <text evidence="1">The sequence shown here is derived from an EMBL/GenBank/DDBJ whole genome shotgun (WGS) entry which is preliminary data.</text>
</comment>
<keyword evidence="2" id="KW-1185">Reference proteome</keyword>
<dbReference type="Proteomes" id="UP000499080">
    <property type="component" value="Unassembled WGS sequence"/>
</dbReference>
<evidence type="ECO:0000313" key="2">
    <source>
        <dbReference type="Proteomes" id="UP000499080"/>
    </source>
</evidence>
<reference evidence="1 2" key="1">
    <citation type="journal article" date="2019" name="Sci. Rep.">
        <title>Orb-weaving spider Araneus ventricosus genome elucidates the spidroin gene catalogue.</title>
        <authorList>
            <person name="Kono N."/>
            <person name="Nakamura H."/>
            <person name="Ohtoshi R."/>
            <person name="Moran D.A.P."/>
            <person name="Shinohara A."/>
            <person name="Yoshida Y."/>
            <person name="Fujiwara M."/>
            <person name="Mori M."/>
            <person name="Tomita M."/>
            <person name="Arakawa K."/>
        </authorList>
    </citation>
    <scope>NUCLEOTIDE SEQUENCE [LARGE SCALE GENOMIC DNA]</scope>
</reference>
<dbReference type="OrthoDB" id="6617942at2759"/>
<gene>
    <name evidence="1" type="ORF">AVEN_243840_1</name>
</gene>
<name>A0A4Y2A731_ARAVE</name>
<dbReference type="AlphaFoldDB" id="A0A4Y2A731"/>
<protein>
    <recommendedName>
        <fullName evidence="3">DUF4371 domain-containing protein</fullName>
    </recommendedName>
</protein>
<organism evidence="1 2">
    <name type="scientific">Araneus ventricosus</name>
    <name type="common">Orbweaver spider</name>
    <name type="synonym">Epeira ventricosa</name>
    <dbReference type="NCBI Taxonomy" id="182803"/>
    <lineage>
        <taxon>Eukaryota</taxon>
        <taxon>Metazoa</taxon>
        <taxon>Ecdysozoa</taxon>
        <taxon>Arthropoda</taxon>
        <taxon>Chelicerata</taxon>
        <taxon>Arachnida</taxon>
        <taxon>Araneae</taxon>
        <taxon>Araneomorphae</taxon>
        <taxon>Entelegynae</taxon>
        <taxon>Araneoidea</taxon>
        <taxon>Araneidae</taxon>
        <taxon>Araneus</taxon>
    </lineage>
</organism>
<accession>A0A4Y2A731</accession>
<evidence type="ECO:0008006" key="3">
    <source>
        <dbReference type="Google" id="ProtNLM"/>
    </source>
</evidence>